<evidence type="ECO:0000256" key="5">
    <source>
        <dbReference type="ARBA" id="ARBA00023136"/>
    </source>
</evidence>
<feature type="transmembrane region" description="Helical" evidence="6">
    <location>
        <begin position="396"/>
        <end position="418"/>
    </location>
</feature>
<sequence>MINKLTKLTKKQFVRNVAIVATGAAGAQAITLLFSPIITRIYGPEAFGVLGVFMALVAIVSPIAAMTYPIAIVLPKKDADAKLLIRISIYTSILMAVFIALLLVFYSNHIVLLLQLEDIAPFLYLIPLVIVFTGFLQVTKQWIIRTKQFSVTARVLFLQALFLNSAKVGMGWINPVASVLIIITTIGSAIHALMLIIGIRGSKTSHHEDTEKPSNVMELMKKYRDFPLYRAPQVFLNAISQSLPVLLLASFFGPASAGFYSIGKTVLSIPGQLIGHAIGDVFYPRIAEAANNGHKLTNLVIKATLALCAVGIIPFGIVIIFGPWLFGFVFGMDWVLAGEYARWIALWTFFLFINTPSVKALPVLSAQLFHLNFTVFTIIARVISLAVGYYAFSSDLISVALFGLSGALINLLLILITINKVKNFDKLRGLN</sequence>
<feature type="transmembrane region" description="Helical" evidence="6">
    <location>
        <begin position="83"/>
        <end position="107"/>
    </location>
</feature>
<proteinExistence type="predicted"/>
<feature type="transmembrane region" description="Helical" evidence="6">
    <location>
        <begin position="305"/>
        <end position="328"/>
    </location>
</feature>
<gene>
    <name evidence="7" type="ORF">KS407_16825</name>
</gene>
<evidence type="ECO:0000256" key="4">
    <source>
        <dbReference type="ARBA" id="ARBA00022989"/>
    </source>
</evidence>
<evidence type="ECO:0000256" key="2">
    <source>
        <dbReference type="ARBA" id="ARBA00022475"/>
    </source>
</evidence>
<evidence type="ECO:0000256" key="1">
    <source>
        <dbReference type="ARBA" id="ARBA00004651"/>
    </source>
</evidence>
<keyword evidence="8" id="KW-1185">Reference proteome</keyword>
<reference evidence="7 8" key="1">
    <citation type="submission" date="2021-06" db="EMBL/GenBank/DDBJ databases">
        <title>Bacillus sp. RD4P76, an endophyte from a halophyte.</title>
        <authorList>
            <person name="Sun J.-Q."/>
        </authorList>
    </citation>
    <scope>NUCLEOTIDE SEQUENCE [LARGE SCALE GENOMIC DNA]</scope>
    <source>
        <strain evidence="7 8">JCM 17098</strain>
    </source>
</reference>
<feature type="transmembrane region" description="Helical" evidence="6">
    <location>
        <begin position="179"/>
        <end position="199"/>
    </location>
</feature>
<keyword evidence="5 6" id="KW-0472">Membrane</keyword>
<evidence type="ECO:0000313" key="7">
    <source>
        <dbReference type="EMBL" id="MBU9723086.1"/>
    </source>
</evidence>
<dbReference type="PANTHER" id="PTHR30250">
    <property type="entry name" value="PST FAMILY PREDICTED COLANIC ACID TRANSPORTER"/>
    <property type="match status" value="1"/>
</dbReference>
<feature type="transmembrane region" description="Helical" evidence="6">
    <location>
        <begin position="368"/>
        <end position="390"/>
    </location>
</feature>
<dbReference type="PANTHER" id="PTHR30250:SF28">
    <property type="entry name" value="POLYSACCHARIDE BIOSYNTHESIS PROTEIN"/>
    <property type="match status" value="1"/>
</dbReference>
<dbReference type="RefSeq" id="WP_088076896.1">
    <property type="nucleotide sequence ID" value="NZ_JAHQCR010000070.1"/>
</dbReference>
<keyword evidence="2" id="KW-1003">Cell membrane</keyword>
<evidence type="ECO:0000256" key="3">
    <source>
        <dbReference type="ARBA" id="ARBA00022692"/>
    </source>
</evidence>
<name>A0ABS6JWW9_9BACI</name>
<protein>
    <submittedName>
        <fullName evidence="7">Oligosaccharide flippase family protein</fullName>
    </submittedName>
</protein>
<evidence type="ECO:0000256" key="6">
    <source>
        <dbReference type="SAM" id="Phobius"/>
    </source>
</evidence>
<evidence type="ECO:0000313" key="8">
    <source>
        <dbReference type="Proteomes" id="UP000790580"/>
    </source>
</evidence>
<keyword evidence="3 6" id="KW-0812">Transmembrane</keyword>
<dbReference type="Proteomes" id="UP000790580">
    <property type="component" value="Unassembled WGS sequence"/>
</dbReference>
<feature type="transmembrane region" description="Helical" evidence="6">
    <location>
        <begin position="46"/>
        <end position="71"/>
    </location>
</feature>
<feature type="transmembrane region" description="Helical" evidence="6">
    <location>
        <begin position="340"/>
        <end position="361"/>
    </location>
</feature>
<comment type="caution">
    <text evidence="7">The sequence shown here is derived from an EMBL/GenBank/DDBJ whole genome shotgun (WGS) entry which is preliminary data.</text>
</comment>
<feature type="transmembrane region" description="Helical" evidence="6">
    <location>
        <begin position="151"/>
        <end position="173"/>
    </location>
</feature>
<organism evidence="7 8">
    <name type="scientific">Evansella alkalicola</name>
    <dbReference type="NCBI Taxonomy" id="745819"/>
    <lineage>
        <taxon>Bacteria</taxon>
        <taxon>Bacillati</taxon>
        <taxon>Bacillota</taxon>
        <taxon>Bacilli</taxon>
        <taxon>Bacillales</taxon>
        <taxon>Bacillaceae</taxon>
        <taxon>Evansella</taxon>
    </lineage>
</organism>
<dbReference type="InterPro" id="IPR050833">
    <property type="entry name" value="Poly_Biosynth_Transport"/>
</dbReference>
<dbReference type="EMBL" id="JAHQCR010000070">
    <property type="protein sequence ID" value="MBU9723086.1"/>
    <property type="molecule type" value="Genomic_DNA"/>
</dbReference>
<keyword evidence="4 6" id="KW-1133">Transmembrane helix</keyword>
<feature type="transmembrane region" description="Helical" evidence="6">
    <location>
        <begin position="12"/>
        <end position="34"/>
    </location>
</feature>
<comment type="subcellular location">
    <subcellularLocation>
        <location evidence="1">Cell membrane</location>
        <topology evidence="1">Multi-pass membrane protein</topology>
    </subcellularLocation>
</comment>
<accession>A0ABS6JWW9</accession>
<dbReference type="Pfam" id="PF13440">
    <property type="entry name" value="Polysacc_synt_3"/>
    <property type="match status" value="1"/>
</dbReference>
<feature type="transmembrane region" description="Helical" evidence="6">
    <location>
        <begin position="119"/>
        <end position="139"/>
    </location>
</feature>